<feature type="compositionally biased region" description="Polar residues" evidence="5">
    <location>
        <begin position="1"/>
        <end position="40"/>
    </location>
</feature>
<feature type="compositionally biased region" description="Pro residues" evidence="5">
    <location>
        <begin position="126"/>
        <end position="143"/>
    </location>
</feature>
<evidence type="ECO:0000256" key="1">
    <source>
        <dbReference type="ARBA" id="ARBA00004141"/>
    </source>
</evidence>
<organism evidence="8 9">
    <name type="scientific">Viridothelium virens</name>
    <name type="common">Speckled blister lichen</name>
    <name type="synonym">Trypethelium virens</name>
    <dbReference type="NCBI Taxonomy" id="1048519"/>
    <lineage>
        <taxon>Eukaryota</taxon>
        <taxon>Fungi</taxon>
        <taxon>Dikarya</taxon>
        <taxon>Ascomycota</taxon>
        <taxon>Pezizomycotina</taxon>
        <taxon>Dothideomycetes</taxon>
        <taxon>Dothideomycetes incertae sedis</taxon>
        <taxon>Trypetheliales</taxon>
        <taxon>Trypetheliaceae</taxon>
        <taxon>Viridothelium</taxon>
    </lineage>
</organism>
<keyword evidence="2 6" id="KW-0812">Transmembrane</keyword>
<keyword evidence="4 6" id="KW-0472">Membrane</keyword>
<dbReference type="GO" id="GO:0005783">
    <property type="term" value="C:endoplasmic reticulum"/>
    <property type="evidence" value="ECO:0007669"/>
    <property type="project" value="TreeGrafter"/>
</dbReference>
<evidence type="ECO:0000313" key="9">
    <source>
        <dbReference type="Proteomes" id="UP000800092"/>
    </source>
</evidence>
<dbReference type="PANTHER" id="PTHR46346">
    <property type="entry name" value="PHOSPHATIDYLINOSITOL N-ACETYLGLUCOSAMINYLTRANSFERASE SUBUNIT P"/>
    <property type="match status" value="1"/>
</dbReference>
<feature type="region of interest" description="Disordered" evidence="5">
    <location>
        <begin position="1"/>
        <end position="200"/>
    </location>
</feature>
<keyword evidence="3 6" id="KW-1133">Transmembrane helix</keyword>
<dbReference type="Proteomes" id="UP000800092">
    <property type="component" value="Unassembled WGS sequence"/>
</dbReference>
<keyword evidence="9" id="KW-1185">Reference proteome</keyword>
<evidence type="ECO:0000256" key="3">
    <source>
        <dbReference type="ARBA" id="ARBA00022989"/>
    </source>
</evidence>
<dbReference type="Pfam" id="PF08510">
    <property type="entry name" value="PIG-P"/>
    <property type="match status" value="1"/>
</dbReference>
<sequence>MPPQSRGQLLSNLQSKSTPNLSTLNSLAEDSTLSPTSSIASAARHNHASSLATPKAHDSTTEQNDPSLLEDAFIEGITPETLSNDSASSSDDDDEDLPIPNLPPQRPLYTHHSRSHSHLLDKPSAPFAPPFYNRPPTPLPPSPSLTSLLRPAFTSRPTTPDSSDHEGPSTSSTHLPRNPHPPGTSGTATPASSTTTTTAGAGVASSSTAATFVSLAPTHGVPRAHPPVPTYEYYGFVLYLCSSAAFIGYLLWAYLPSALLHQLGIRYYPNRWWALALPAWGVVALVFVYVVLACWNTEVLTLKVESVEGMVDEAAMVAVVDEQGRI</sequence>
<feature type="transmembrane region" description="Helical" evidence="6">
    <location>
        <begin position="233"/>
        <end position="252"/>
    </location>
</feature>
<comment type="subcellular location">
    <subcellularLocation>
        <location evidence="1">Membrane</location>
        <topology evidence="1">Multi-pass membrane protein</topology>
    </subcellularLocation>
</comment>
<dbReference type="AlphaFoldDB" id="A0A6A6HKH9"/>
<dbReference type="GO" id="GO:0016020">
    <property type="term" value="C:membrane"/>
    <property type="evidence" value="ECO:0007669"/>
    <property type="project" value="UniProtKB-SubCell"/>
</dbReference>
<evidence type="ECO:0000256" key="2">
    <source>
        <dbReference type="ARBA" id="ARBA00022692"/>
    </source>
</evidence>
<name>A0A6A6HKH9_VIRVR</name>
<dbReference type="InterPro" id="IPR052263">
    <property type="entry name" value="GPI_Anchor_Biosynth"/>
</dbReference>
<gene>
    <name evidence="8" type="ORF">EV356DRAFT_528934</name>
</gene>
<evidence type="ECO:0000256" key="6">
    <source>
        <dbReference type="SAM" id="Phobius"/>
    </source>
</evidence>
<feature type="non-terminal residue" evidence="8">
    <location>
        <position position="326"/>
    </location>
</feature>
<dbReference type="OrthoDB" id="690928at2759"/>
<evidence type="ECO:0000259" key="7">
    <source>
        <dbReference type="Pfam" id="PF08510"/>
    </source>
</evidence>
<proteinExistence type="predicted"/>
<dbReference type="GO" id="GO:0006506">
    <property type="term" value="P:GPI anchor biosynthetic process"/>
    <property type="evidence" value="ECO:0007669"/>
    <property type="project" value="TreeGrafter"/>
</dbReference>
<accession>A0A6A6HKH9</accession>
<dbReference type="EMBL" id="ML991775">
    <property type="protein sequence ID" value="KAF2238471.1"/>
    <property type="molecule type" value="Genomic_DNA"/>
</dbReference>
<feature type="transmembrane region" description="Helical" evidence="6">
    <location>
        <begin position="272"/>
        <end position="295"/>
    </location>
</feature>
<evidence type="ECO:0000313" key="8">
    <source>
        <dbReference type="EMBL" id="KAF2238471.1"/>
    </source>
</evidence>
<protein>
    <submittedName>
        <fullName evidence="8">PIG-P-domain-containing protein</fullName>
    </submittedName>
</protein>
<dbReference type="InterPro" id="IPR013717">
    <property type="entry name" value="PIG-P"/>
</dbReference>
<evidence type="ECO:0000256" key="4">
    <source>
        <dbReference type="ARBA" id="ARBA00023136"/>
    </source>
</evidence>
<evidence type="ECO:0000256" key="5">
    <source>
        <dbReference type="SAM" id="MobiDB-lite"/>
    </source>
</evidence>
<feature type="compositionally biased region" description="Low complexity" evidence="5">
    <location>
        <begin position="183"/>
        <end position="200"/>
    </location>
</feature>
<reference evidence="8" key="1">
    <citation type="journal article" date="2020" name="Stud. Mycol.">
        <title>101 Dothideomycetes genomes: a test case for predicting lifestyles and emergence of pathogens.</title>
        <authorList>
            <person name="Haridas S."/>
            <person name="Albert R."/>
            <person name="Binder M."/>
            <person name="Bloem J."/>
            <person name="Labutti K."/>
            <person name="Salamov A."/>
            <person name="Andreopoulos B."/>
            <person name="Baker S."/>
            <person name="Barry K."/>
            <person name="Bills G."/>
            <person name="Bluhm B."/>
            <person name="Cannon C."/>
            <person name="Castanera R."/>
            <person name="Culley D."/>
            <person name="Daum C."/>
            <person name="Ezra D."/>
            <person name="Gonzalez J."/>
            <person name="Henrissat B."/>
            <person name="Kuo A."/>
            <person name="Liang C."/>
            <person name="Lipzen A."/>
            <person name="Lutzoni F."/>
            <person name="Magnuson J."/>
            <person name="Mondo S."/>
            <person name="Nolan M."/>
            <person name="Ohm R."/>
            <person name="Pangilinan J."/>
            <person name="Park H.-J."/>
            <person name="Ramirez L."/>
            <person name="Alfaro M."/>
            <person name="Sun H."/>
            <person name="Tritt A."/>
            <person name="Yoshinaga Y."/>
            <person name="Zwiers L.-H."/>
            <person name="Turgeon B."/>
            <person name="Goodwin S."/>
            <person name="Spatafora J."/>
            <person name="Crous P."/>
            <person name="Grigoriev I."/>
        </authorList>
    </citation>
    <scope>NUCLEOTIDE SEQUENCE</scope>
    <source>
        <strain evidence="8">Tuck. ex Michener</strain>
    </source>
</reference>
<feature type="domain" description="PIG-P" evidence="7">
    <location>
        <begin position="230"/>
        <end position="315"/>
    </location>
</feature>
<dbReference type="PANTHER" id="PTHR46346:SF1">
    <property type="entry name" value="PHOSPHATIDYLINOSITOL N-ACETYLGLUCOSAMINYLTRANSFERASE SUBUNIT P"/>
    <property type="match status" value="1"/>
</dbReference>